<reference evidence="1 2" key="1">
    <citation type="journal article" date="2018" name="Front. Plant Sci.">
        <title>Red Clover (Trifolium pratense) and Zigzag Clover (T. medium) - A Picture of Genomic Similarities and Differences.</title>
        <authorList>
            <person name="Dluhosova J."/>
            <person name="Istvanek J."/>
            <person name="Nedelnik J."/>
            <person name="Repkova J."/>
        </authorList>
    </citation>
    <scope>NUCLEOTIDE SEQUENCE [LARGE SCALE GENOMIC DNA]</scope>
    <source>
        <strain evidence="2">cv. 10/8</strain>
        <tissue evidence="1">Leaf</tissue>
    </source>
</reference>
<accession>A0A392RYF6</accession>
<evidence type="ECO:0000313" key="1">
    <source>
        <dbReference type="EMBL" id="MCI41182.1"/>
    </source>
</evidence>
<organism evidence="1 2">
    <name type="scientific">Trifolium medium</name>
    <dbReference type="NCBI Taxonomy" id="97028"/>
    <lineage>
        <taxon>Eukaryota</taxon>
        <taxon>Viridiplantae</taxon>
        <taxon>Streptophyta</taxon>
        <taxon>Embryophyta</taxon>
        <taxon>Tracheophyta</taxon>
        <taxon>Spermatophyta</taxon>
        <taxon>Magnoliopsida</taxon>
        <taxon>eudicotyledons</taxon>
        <taxon>Gunneridae</taxon>
        <taxon>Pentapetalae</taxon>
        <taxon>rosids</taxon>
        <taxon>fabids</taxon>
        <taxon>Fabales</taxon>
        <taxon>Fabaceae</taxon>
        <taxon>Papilionoideae</taxon>
        <taxon>50 kb inversion clade</taxon>
        <taxon>NPAAA clade</taxon>
        <taxon>Hologalegina</taxon>
        <taxon>IRL clade</taxon>
        <taxon>Trifolieae</taxon>
        <taxon>Trifolium</taxon>
    </lineage>
</organism>
<name>A0A392RYF6_9FABA</name>
<sequence>MARCARMGMIQEVALLVARRAGRYGALRRYQGYNTGWFRFLRNAQIHVARHTYSSVHPARCAGSIK</sequence>
<dbReference type="Proteomes" id="UP000265520">
    <property type="component" value="Unassembled WGS sequence"/>
</dbReference>
<dbReference type="AlphaFoldDB" id="A0A392RYF6"/>
<evidence type="ECO:0000313" key="2">
    <source>
        <dbReference type="Proteomes" id="UP000265520"/>
    </source>
</evidence>
<dbReference type="EMBL" id="LXQA010288981">
    <property type="protein sequence ID" value="MCI41182.1"/>
    <property type="molecule type" value="Genomic_DNA"/>
</dbReference>
<keyword evidence="2" id="KW-1185">Reference proteome</keyword>
<protein>
    <submittedName>
        <fullName evidence="1">Uncharacterized protein</fullName>
    </submittedName>
</protein>
<proteinExistence type="predicted"/>
<comment type="caution">
    <text evidence="1">The sequence shown here is derived from an EMBL/GenBank/DDBJ whole genome shotgun (WGS) entry which is preliminary data.</text>
</comment>